<protein>
    <recommendedName>
        <fullName evidence="1">Retrovirus-related Pol polyprotein from transposon TNT 1-94-like beta-barrel domain-containing protein</fullName>
    </recommendedName>
</protein>
<gene>
    <name evidence="2" type="ORF">BWQ96_10531</name>
</gene>
<name>A0A2V3ICF0_9FLOR</name>
<dbReference type="Pfam" id="PF22936">
    <property type="entry name" value="Pol_BBD"/>
    <property type="match status" value="1"/>
</dbReference>
<dbReference type="EMBL" id="NBIV01000457">
    <property type="protein sequence ID" value="PXF39763.1"/>
    <property type="molecule type" value="Genomic_DNA"/>
</dbReference>
<dbReference type="Proteomes" id="UP000247409">
    <property type="component" value="Unassembled WGS sequence"/>
</dbReference>
<dbReference type="InterPro" id="IPR054722">
    <property type="entry name" value="PolX-like_BBD"/>
</dbReference>
<evidence type="ECO:0000313" key="3">
    <source>
        <dbReference type="Proteomes" id="UP000247409"/>
    </source>
</evidence>
<dbReference type="OrthoDB" id="7920740at2759"/>
<dbReference type="AlphaFoldDB" id="A0A2V3ICF0"/>
<accession>A0A2V3ICF0</accession>
<evidence type="ECO:0000259" key="1">
    <source>
        <dbReference type="Pfam" id="PF22936"/>
    </source>
</evidence>
<keyword evidence="3" id="KW-1185">Reference proteome</keyword>
<proteinExistence type="predicted"/>
<feature type="domain" description="Retrovirus-related Pol polyprotein from transposon TNT 1-94-like beta-barrel" evidence="1">
    <location>
        <begin position="50"/>
        <end position="134"/>
    </location>
</feature>
<evidence type="ECO:0000313" key="2">
    <source>
        <dbReference type="EMBL" id="PXF39763.1"/>
    </source>
</evidence>
<sequence>MNRRPGRDDEYMAGLLLYAHGSEVQHTSCHEEGQGLVTKYQRESGAIHKWYLDSGASEHITNSCQNFDGEVLKPHSTKISVGSGEILDIQGMGKLQCKVMENGKAIQITLGEVHYISKMASILLSVSTIRRKGFDVSVSTDENCNGISTVTKPGMNMPVFDALEL</sequence>
<reference evidence="2 3" key="1">
    <citation type="journal article" date="2018" name="Mol. Biol. Evol.">
        <title>Analysis of the draft genome of the red seaweed Gracilariopsis chorda provides insights into genome size evolution in Rhodophyta.</title>
        <authorList>
            <person name="Lee J."/>
            <person name="Yang E.C."/>
            <person name="Graf L."/>
            <person name="Yang J.H."/>
            <person name="Qiu H."/>
            <person name="Zel Zion U."/>
            <person name="Chan C.X."/>
            <person name="Stephens T.G."/>
            <person name="Weber A.P.M."/>
            <person name="Boo G.H."/>
            <person name="Boo S.M."/>
            <person name="Kim K.M."/>
            <person name="Shin Y."/>
            <person name="Jung M."/>
            <person name="Lee S.J."/>
            <person name="Yim H.S."/>
            <person name="Lee J.H."/>
            <person name="Bhattacharya D."/>
            <person name="Yoon H.S."/>
        </authorList>
    </citation>
    <scope>NUCLEOTIDE SEQUENCE [LARGE SCALE GENOMIC DNA]</scope>
    <source>
        <strain evidence="2 3">SKKU-2015</strain>
        <tissue evidence="2">Whole body</tissue>
    </source>
</reference>
<comment type="caution">
    <text evidence="2">The sequence shown here is derived from an EMBL/GenBank/DDBJ whole genome shotgun (WGS) entry which is preliminary data.</text>
</comment>
<organism evidence="2 3">
    <name type="scientific">Gracilariopsis chorda</name>
    <dbReference type="NCBI Taxonomy" id="448386"/>
    <lineage>
        <taxon>Eukaryota</taxon>
        <taxon>Rhodophyta</taxon>
        <taxon>Florideophyceae</taxon>
        <taxon>Rhodymeniophycidae</taxon>
        <taxon>Gracilariales</taxon>
        <taxon>Gracilariaceae</taxon>
        <taxon>Gracilariopsis</taxon>
    </lineage>
</organism>